<dbReference type="Proteomes" id="UP001163036">
    <property type="component" value="Chromosome 1"/>
</dbReference>
<name>A0AA46UGC2_VIBPH</name>
<proteinExistence type="predicted"/>
<accession>A0AA46UGC2</accession>
<dbReference type="RefSeq" id="WP_025630909.1">
    <property type="nucleotide sequence ID" value="NZ_CAMFHI010000050.1"/>
</dbReference>
<gene>
    <name evidence="1" type="ORF">M5598_08935</name>
</gene>
<sequence>MDISSISTALAGLKSATEIATWIKNSGSTLEDAETKLKLAELINALADTKVEVANFKELLLEKDEIIRGLQQEKSKQASVVWEEPFYFIVEEDNQKIGPYCQCCYDSDGSLVRVLSPAKNGYWSCHKCDSGYRDATYKTTIQTVRRRNVFGNY</sequence>
<evidence type="ECO:0000313" key="2">
    <source>
        <dbReference type="Proteomes" id="UP001163036"/>
    </source>
</evidence>
<reference evidence="1" key="1">
    <citation type="submission" date="2022-05" db="EMBL/GenBank/DDBJ databases">
        <title>Megaplasmid of Vibrio parahaemolyticus.</title>
        <authorList>
            <person name="Strauch E."/>
            <person name="Borowiak M."/>
        </authorList>
    </citation>
    <scope>NUCLEOTIDE SEQUENCE</scope>
    <source>
        <strain evidence="1">16-VB00198</strain>
    </source>
</reference>
<evidence type="ECO:0000313" key="1">
    <source>
        <dbReference type="EMBL" id="UYV25206.1"/>
    </source>
</evidence>
<organism evidence="1 2">
    <name type="scientific">Vibrio parahaemolyticus</name>
    <dbReference type="NCBI Taxonomy" id="670"/>
    <lineage>
        <taxon>Bacteria</taxon>
        <taxon>Pseudomonadati</taxon>
        <taxon>Pseudomonadota</taxon>
        <taxon>Gammaproteobacteria</taxon>
        <taxon>Vibrionales</taxon>
        <taxon>Vibrionaceae</taxon>
        <taxon>Vibrio</taxon>
    </lineage>
</organism>
<dbReference type="EMBL" id="CP097355">
    <property type="protein sequence ID" value="UYV25206.1"/>
    <property type="molecule type" value="Genomic_DNA"/>
</dbReference>
<protein>
    <submittedName>
        <fullName evidence="1">Uncharacterized protein</fullName>
    </submittedName>
</protein>
<dbReference type="AlphaFoldDB" id="A0AA46UGC2"/>